<evidence type="ECO:0000313" key="1">
    <source>
        <dbReference type="EMBL" id="GLK68880.1"/>
    </source>
</evidence>
<sequence length="154" mass="16231">MRIDCPERFFTYRVSMVGGITTEEDTKMRTRTIAFALAVAAAAPVAAYAQEGTVSGAAGGAVTGAIVGGPVGAAVGGVAGAVVGTAMAPPREVHEYVVKEQRPSIRYEGDVQVGSTLPEDVEIYSVPDTDYSYTVVNDRRYIVSSKRKVVEVVE</sequence>
<dbReference type="EMBL" id="BSFI01000008">
    <property type="protein sequence ID" value="GLK68880.1"/>
    <property type="molecule type" value="Genomic_DNA"/>
</dbReference>
<reference evidence="1" key="2">
    <citation type="submission" date="2023-01" db="EMBL/GenBank/DDBJ databases">
        <authorList>
            <person name="Sun Q."/>
            <person name="Evtushenko L."/>
        </authorList>
    </citation>
    <scope>NUCLEOTIDE SEQUENCE</scope>
    <source>
        <strain evidence="1">VKM B-2347</strain>
    </source>
</reference>
<protein>
    <recommendedName>
        <fullName evidence="3">DUF1236 domain-containing protein</fullName>
    </recommendedName>
</protein>
<dbReference type="AlphaFoldDB" id="A0A9W6J138"/>
<name>A0A9W6J138_9HYPH</name>
<comment type="caution">
    <text evidence="1">The sequence shown here is derived from an EMBL/GenBank/DDBJ whole genome shotgun (WGS) entry which is preliminary data.</text>
</comment>
<evidence type="ECO:0008006" key="3">
    <source>
        <dbReference type="Google" id="ProtNLM"/>
    </source>
</evidence>
<keyword evidence="2" id="KW-1185">Reference proteome</keyword>
<evidence type="ECO:0000313" key="2">
    <source>
        <dbReference type="Proteomes" id="UP001143372"/>
    </source>
</evidence>
<proteinExistence type="predicted"/>
<gene>
    <name evidence="1" type="ORF">GCM10008179_25180</name>
</gene>
<dbReference type="Pfam" id="PF06823">
    <property type="entry name" value="DUF1236"/>
    <property type="match status" value="1"/>
</dbReference>
<dbReference type="Proteomes" id="UP001143372">
    <property type="component" value="Unassembled WGS sequence"/>
</dbReference>
<reference evidence="1" key="1">
    <citation type="journal article" date="2014" name="Int. J. Syst. Evol. Microbiol.">
        <title>Complete genome sequence of Corynebacterium casei LMG S-19264T (=DSM 44701T), isolated from a smear-ripened cheese.</title>
        <authorList>
            <consortium name="US DOE Joint Genome Institute (JGI-PGF)"/>
            <person name="Walter F."/>
            <person name="Albersmeier A."/>
            <person name="Kalinowski J."/>
            <person name="Ruckert C."/>
        </authorList>
    </citation>
    <scope>NUCLEOTIDE SEQUENCE</scope>
    <source>
        <strain evidence="1">VKM B-2347</strain>
    </source>
</reference>
<accession>A0A9W6J138</accession>
<organism evidence="1 2">
    <name type="scientific">Hansschlegelia plantiphila</name>
    <dbReference type="NCBI Taxonomy" id="374655"/>
    <lineage>
        <taxon>Bacteria</taxon>
        <taxon>Pseudomonadati</taxon>
        <taxon>Pseudomonadota</taxon>
        <taxon>Alphaproteobacteria</taxon>
        <taxon>Hyphomicrobiales</taxon>
        <taxon>Methylopilaceae</taxon>
        <taxon>Hansschlegelia</taxon>
    </lineage>
</organism>
<dbReference type="InterPro" id="IPR009642">
    <property type="entry name" value="DUF1236"/>
</dbReference>